<dbReference type="Gene3D" id="1.10.10.10">
    <property type="entry name" value="Winged helix-like DNA-binding domain superfamily/Winged helix DNA-binding domain"/>
    <property type="match status" value="1"/>
</dbReference>
<sequence>MNKQLEYFRKVAETESFTKAAEQLFISQPALSRSIKFLENELGVPLFERKGRILKLNHYGEIFLEKVEESISALEEGKTLLKELVDPFTGTIRISFIHTLGNNLVPELISKFQKIYKHVNFQLYQGDAGAVIEHIESGKVDFGILMEANFSEDIIYETVKNEELFVIVPKNHPLASKKSLPLNLIKDEPFIGFKEGIGLRAVADKLCLKAGFSPNITFEGQQVGTVNGFVSAGLGVSLVPKNRGISEFDIQCIPVSNPVCFRNINLAWKKDIFIPKVVNEFKNFIYKHIAAIQI</sequence>
<keyword evidence="3" id="KW-0238">DNA-binding</keyword>
<name>A0ABQ2NQM5_9BACI</name>
<evidence type="ECO:0000256" key="4">
    <source>
        <dbReference type="ARBA" id="ARBA00023163"/>
    </source>
</evidence>
<comment type="similarity">
    <text evidence="1">Belongs to the LysR transcriptional regulatory family.</text>
</comment>
<feature type="domain" description="HTH lysR-type" evidence="5">
    <location>
        <begin position="1"/>
        <end position="57"/>
    </location>
</feature>
<dbReference type="InterPro" id="IPR005119">
    <property type="entry name" value="LysR_subst-bd"/>
</dbReference>
<gene>
    <name evidence="6" type="primary">yybE</name>
    <name evidence="6" type="ORF">GCM10011346_05860</name>
</gene>
<dbReference type="InterPro" id="IPR050950">
    <property type="entry name" value="HTH-type_LysR_regulators"/>
</dbReference>
<evidence type="ECO:0000256" key="2">
    <source>
        <dbReference type="ARBA" id="ARBA00023015"/>
    </source>
</evidence>
<dbReference type="SUPFAM" id="SSF46785">
    <property type="entry name" value="Winged helix' DNA-binding domain"/>
    <property type="match status" value="1"/>
</dbReference>
<keyword evidence="2" id="KW-0805">Transcription regulation</keyword>
<dbReference type="PROSITE" id="PS50931">
    <property type="entry name" value="HTH_LYSR"/>
    <property type="match status" value="1"/>
</dbReference>
<dbReference type="RefSeq" id="WP_188732978.1">
    <property type="nucleotide sequence ID" value="NZ_BMLW01000001.1"/>
</dbReference>
<protein>
    <submittedName>
        <fullName evidence="6">HTH-type transcriptional regulator YybE</fullName>
    </submittedName>
</protein>
<reference evidence="7" key="1">
    <citation type="journal article" date="2019" name="Int. J. Syst. Evol. Microbiol.">
        <title>The Global Catalogue of Microorganisms (GCM) 10K type strain sequencing project: providing services to taxonomists for standard genome sequencing and annotation.</title>
        <authorList>
            <consortium name="The Broad Institute Genomics Platform"/>
            <consortium name="The Broad Institute Genome Sequencing Center for Infectious Disease"/>
            <person name="Wu L."/>
            <person name="Ma J."/>
        </authorList>
    </citation>
    <scope>NUCLEOTIDE SEQUENCE [LARGE SCALE GENOMIC DNA]</scope>
    <source>
        <strain evidence="7">CGMCC 1.7693</strain>
    </source>
</reference>
<organism evidence="6 7">
    <name type="scientific">Oceanobacillus neutriphilus</name>
    <dbReference type="NCBI Taxonomy" id="531815"/>
    <lineage>
        <taxon>Bacteria</taxon>
        <taxon>Bacillati</taxon>
        <taxon>Bacillota</taxon>
        <taxon>Bacilli</taxon>
        <taxon>Bacillales</taxon>
        <taxon>Bacillaceae</taxon>
        <taxon>Oceanobacillus</taxon>
    </lineage>
</organism>
<dbReference type="PANTHER" id="PTHR30419">
    <property type="entry name" value="HTH-TYPE TRANSCRIPTIONAL REGULATOR YBHD"/>
    <property type="match status" value="1"/>
</dbReference>
<keyword evidence="7" id="KW-1185">Reference proteome</keyword>
<evidence type="ECO:0000256" key="1">
    <source>
        <dbReference type="ARBA" id="ARBA00009437"/>
    </source>
</evidence>
<dbReference type="InterPro" id="IPR036390">
    <property type="entry name" value="WH_DNA-bd_sf"/>
</dbReference>
<accession>A0ABQ2NQM5</accession>
<dbReference type="CDD" id="cd08434">
    <property type="entry name" value="PBP2_GltC_like"/>
    <property type="match status" value="1"/>
</dbReference>
<proteinExistence type="inferred from homology"/>
<dbReference type="Pfam" id="PF00126">
    <property type="entry name" value="HTH_1"/>
    <property type="match status" value="1"/>
</dbReference>
<evidence type="ECO:0000313" key="7">
    <source>
        <dbReference type="Proteomes" id="UP000641206"/>
    </source>
</evidence>
<evidence type="ECO:0000259" key="5">
    <source>
        <dbReference type="PROSITE" id="PS50931"/>
    </source>
</evidence>
<dbReference type="SUPFAM" id="SSF53850">
    <property type="entry name" value="Periplasmic binding protein-like II"/>
    <property type="match status" value="1"/>
</dbReference>
<dbReference type="InterPro" id="IPR036388">
    <property type="entry name" value="WH-like_DNA-bd_sf"/>
</dbReference>
<dbReference type="Gene3D" id="3.40.190.290">
    <property type="match status" value="1"/>
</dbReference>
<dbReference type="InterPro" id="IPR000847">
    <property type="entry name" value="LysR_HTH_N"/>
</dbReference>
<dbReference type="PRINTS" id="PR00039">
    <property type="entry name" value="HTHLYSR"/>
</dbReference>
<comment type="caution">
    <text evidence="6">The sequence shown here is derived from an EMBL/GenBank/DDBJ whole genome shotgun (WGS) entry which is preliminary data.</text>
</comment>
<evidence type="ECO:0000313" key="6">
    <source>
        <dbReference type="EMBL" id="GGP07873.1"/>
    </source>
</evidence>
<keyword evidence="4" id="KW-0804">Transcription</keyword>
<dbReference type="Pfam" id="PF03466">
    <property type="entry name" value="LysR_substrate"/>
    <property type="match status" value="1"/>
</dbReference>
<dbReference type="EMBL" id="BMLW01000001">
    <property type="protein sequence ID" value="GGP07873.1"/>
    <property type="molecule type" value="Genomic_DNA"/>
</dbReference>
<dbReference type="PANTHER" id="PTHR30419:SF28">
    <property type="entry name" value="HTH-TYPE TRANSCRIPTIONAL REGULATOR BSDA"/>
    <property type="match status" value="1"/>
</dbReference>
<dbReference type="Proteomes" id="UP000641206">
    <property type="component" value="Unassembled WGS sequence"/>
</dbReference>
<evidence type="ECO:0000256" key="3">
    <source>
        <dbReference type="ARBA" id="ARBA00023125"/>
    </source>
</evidence>